<dbReference type="InterPro" id="IPR051533">
    <property type="entry name" value="WaaL-like"/>
</dbReference>
<feature type="transmembrane region" description="Helical" evidence="5">
    <location>
        <begin position="62"/>
        <end position="82"/>
    </location>
</feature>
<evidence type="ECO:0000313" key="7">
    <source>
        <dbReference type="EMBL" id="BCS81307.1"/>
    </source>
</evidence>
<feature type="domain" description="O-antigen ligase-related" evidence="6">
    <location>
        <begin position="182"/>
        <end position="318"/>
    </location>
</feature>
<gene>
    <name evidence="7" type="ORF">CaldiYA01_12670</name>
</gene>
<evidence type="ECO:0000256" key="4">
    <source>
        <dbReference type="ARBA" id="ARBA00023136"/>
    </source>
</evidence>
<dbReference type="PANTHER" id="PTHR37422:SF13">
    <property type="entry name" value="LIPOPOLYSACCHARIDE BIOSYNTHESIS PROTEIN PA4999-RELATED"/>
    <property type="match status" value="1"/>
</dbReference>
<feature type="transmembrane region" description="Helical" evidence="5">
    <location>
        <begin position="312"/>
        <end position="331"/>
    </location>
</feature>
<evidence type="ECO:0000256" key="5">
    <source>
        <dbReference type="SAM" id="Phobius"/>
    </source>
</evidence>
<dbReference type="InterPro" id="IPR007016">
    <property type="entry name" value="O-antigen_ligase-rel_domated"/>
</dbReference>
<sequence length="396" mass="46839">MYQLISYLKTNKYELLLAVSAVITLQFVRYSYIPVYLFFVVLFFISFYVYKPKIMFNILNFIPLFFYASLTLISLLLLNISLDKHKAIIGILNAFVLPALFYILLISCNEDFIRKIEEMCLLLLIIASFVCIFEFLYYIVFKTFRERTVSIFFNPNTFAFFLVMMYPLVINKLKDERSKFVVSLLIFIEILLSGSRTGFVLYIFELFLININLIKKNILKFFLATAGILTVFLPKILYRVPNMRDITNTKTAVGQRIFLIEFVLRYFSHRSLFTGIGAGQFELFFRRLKAPGIVALHSAHNLFLNALIEYGIIGYMILVFIVYFSVFLSAYNFFKHKEEYDRNILIGFILITIFQMFDMAEITNSRMLFINMLYTYYLFLPIYRLRRWRSLDGECI</sequence>
<dbReference type="PANTHER" id="PTHR37422">
    <property type="entry name" value="TEICHURONIC ACID BIOSYNTHESIS PROTEIN TUAE"/>
    <property type="match status" value="1"/>
</dbReference>
<feature type="transmembrane region" description="Helical" evidence="5">
    <location>
        <begin position="366"/>
        <end position="383"/>
    </location>
</feature>
<organism evidence="7 8">
    <name type="scientific">Caldicellulosiruptor diazotrophicus</name>
    <dbReference type="NCBI Taxonomy" id="2806205"/>
    <lineage>
        <taxon>Bacteria</taxon>
        <taxon>Bacillati</taxon>
        <taxon>Bacillota</taxon>
        <taxon>Bacillota incertae sedis</taxon>
        <taxon>Caldicellulosiruptorales</taxon>
        <taxon>Caldicellulosiruptoraceae</taxon>
        <taxon>Caldicellulosiruptor</taxon>
    </lineage>
</organism>
<name>A0ABM7NMJ9_9FIRM</name>
<dbReference type="RefSeq" id="WP_207178002.1">
    <property type="nucleotide sequence ID" value="NZ_AP024480.1"/>
</dbReference>
<evidence type="ECO:0000256" key="1">
    <source>
        <dbReference type="ARBA" id="ARBA00004141"/>
    </source>
</evidence>
<keyword evidence="2 5" id="KW-0812">Transmembrane</keyword>
<evidence type="ECO:0000256" key="2">
    <source>
        <dbReference type="ARBA" id="ARBA00022692"/>
    </source>
</evidence>
<feature type="transmembrane region" description="Helical" evidence="5">
    <location>
        <begin position="88"/>
        <end position="108"/>
    </location>
</feature>
<keyword evidence="3 5" id="KW-1133">Transmembrane helix</keyword>
<protein>
    <recommendedName>
        <fullName evidence="6">O-antigen ligase-related domain-containing protein</fullName>
    </recommendedName>
</protein>
<proteinExistence type="predicted"/>
<evidence type="ECO:0000256" key="3">
    <source>
        <dbReference type="ARBA" id="ARBA00022989"/>
    </source>
</evidence>
<dbReference type="EMBL" id="AP024480">
    <property type="protein sequence ID" value="BCS81307.1"/>
    <property type="molecule type" value="Genomic_DNA"/>
</dbReference>
<keyword evidence="4 5" id="KW-0472">Membrane</keyword>
<accession>A0ABM7NMJ9</accession>
<feature type="transmembrane region" description="Helical" evidence="5">
    <location>
        <begin position="34"/>
        <end position="50"/>
    </location>
</feature>
<feature type="transmembrane region" description="Helical" evidence="5">
    <location>
        <begin position="343"/>
        <end position="360"/>
    </location>
</feature>
<feature type="transmembrane region" description="Helical" evidence="5">
    <location>
        <begin position="151"/>
        <end position="169"/>
    </location>
</feature>
<dbReference type="Pfam" id="PF04932">
    <property type="entry name" value="Wzy_C"/>
    <property type="match status" value="1"/>
</dbReference>
<comment type="subcellular location">
    <subcellularLocation>
        <location evidence="1">Membrane</location>
        <topology evidence="1">Multi-pass membrane protein</topology>
    </subcellularLocation>
</comment>
<dbReference type="Proteomes" id="UP000663623">
    <property type="component" value="Chromosome"/>
</dbReference>
<feature type="transmembrane region" description="Helical" evidence="5">
    <location>
        <begin position="181"/>
        <end position="209"/>
    </location>
</feature>
<feature type="transmembrane region" description="Helical" evidence="5">
    <location>
        <begin position="120"/>
        <end position="139"/>
    </location>
</feature>
<evidence type="ECO:0000259" key="6">
    <source>
        <dbReference type="Pfam" id="PF04932"/>
    </source>
</evidence>
<reference evidence="7 8" key="1">
    <citation type="submission" date="2021-02" db="EMBL/GenBank/DDBJ databases">
        <title>Nitrogen-fixing ability and nitrogen fixation related genes of thermophilic fermentative bacteria in the genus Caldicellulosiruptor.</title>
        <authorList>
            <person name="Chen Y."/>
            <person name="Nishihara A."/>
            <person name="Haruta S."/>
        </authorList>
    </citation>
    <scope>NUCLEOTIDE SEQUENCE [LARGE SCALE GENOMIC DNA]</scope>
    <source>
        <strain evidence="7 8">YA01</strain>
    </source>
</reference>
<feature type="transmembrane region" description="Helical" evidence="5">
    <location>
        <begin position="221"/>
        <end position="238"/>
    </location>
</feature>
<feature type="transmembrane region" description="Helical" evidence="5">
    <location>
        <begin position="258"/>
        <end position="278"/>
    </location>
</feature>
<evidence type="ECO:0000313" key="8">
    <source>
        <dbReference type="Proteomes" id="UP000663623"/>
    </source>
</evidence>
<keyword evidence="8" id="KW-1185">Reference proteome</keyword>